<sequence length="137" mass="15906">MFFIPSNIKEVKVNLYIRENHQFKGEIRQLNSTIKQLNSFLIVSRYKVGSFEFFDINGFEEGAELTVKVVLRLEVSVRSRFFPFFIILCIAKIVGIIQSRNSQEPLISIELEYSTLVIYLSEKSFYVFLNALASTFS</sequence>
<proteinExistence type="predicted"/>
<organism evidence="1 2">
    <name type="scientific">Tritrichomonas musculus</name>
    <dbReference type="NCBI Taxonomy" id="1915356"/>
    <lineage>
        <taxon>Eukaryota</taxon>
        <taxon>Metamonada</taxon>
        <taxon>Parabasalia</taxon>
        <taxon>Tritrichomonadida</taxon>
        <taxon>Tritrichomonadidae</taxon>
        <taxon>Tritrichomonas</taxon>
    </lineage>
</organism>
<name>A0ABR2L5D4_9EUKA</name>
<reference evidence="1 2" key="1">
    <citation type="submission" date="2024-04" db="EMBL/GenBank/DDBJ databases">
        <title>Tritrichomonas musculus Genome.</title>
        <authorList>
            <person name="Alves-Ferreira E."/>
            <person name="Grigg M."/>
            <person name="Lorenzi H."/>
            <person name="Galac M."/>
        </authorList>
    </citation>
    <scope>NUCLEOTIDE SEQUENCE [LARGE SCALE GENOMIC DNA]</scope>
    <source>
        <strain evidence="1 2">EAF2021</strain>
    </source>
</reference>
<protein>
    <submittedName>
        <fullName evidence="1">Uncharacterized protein</fullName>
    </submittedName>
</protein>
<evidence type="ECO:0000313" key="2">
    <source>
        <dbReference type="Proteomes" id="UP001470230"/>
    </source>
</evidence>
<keyword evidence="2" id="KW-1185">Reference proteome</keyword>
<gene>
    <name evidence="1" type="ORF">M9Y10_000844</name>
</gene>
<evidence type="ECO:0000313" key="1">
    <source>
        <dbReference type="EMBL" id="KAK8898552.1"/>
    </source>
</evidence>
<accession>A0ABR2L5D4</accession>
<comment type="caution">
    <text evidence="1">The sequence shown here is derived from an EMBL/GenBank/DDBJ whole genome shotgun (WGS) entry which is preliminary data.</text>
</comment>
<dbReference type="EMBL" id="JAPFFF010000001">
    <property type="protein sequence ID" value="KAK8898552.1"/>
    <property type="molecule type" value="Genomic_DNA"/>
</dbReference>
<dbReference type="Proteomes" id="UP001470230">
    <property type="component" value="Unassembled WGS sequence"/>
</dbReference>